<dbReference type="Pfam" id="PF00005">
    <property type="entry name" value="ABC_tran"/>
    <property type="match status" value="1"/>
</dbReference>
<evidence type="ECO:0000256" key="4">
    <source>
        <dbReference type="ARBA" id="ARBA00022840"/>
    </source>
</evidence>
<keyword evidence="4 6" id="KW-0067">ATP-binding</keyword>
<evidence type="ECO:0000259" key="5">
    <source>
        <dbReference type="PROSITE" id="PS50893"/>
    </source>
</evidence>
<keyword evidence="7" id="KW-1185">Reference proteome</keyword>
<comment type="similarity">
    <text evidence="1">Belongs to the ABC transporter superfamily.</text>
</comment>
<dbReference type="OrthoDB" id="9804819at2"/>
<dbReference type="SUPFAM" id="SSF52540">
    <property type="entry name" value="P-loop containing nucleoside triphosphate hydrolases"/>
    <property type="match status" value="1"/>
</dbReference>
<dbReference type="InterPro" id="IPR050763">
    <property type="entry name" value="ABC_transporter_ATP-binding"/>
</dbReference>
<evidence type="ECO:0000313" key="7">
    <source>
        <dbReference type="Proteomes" id="UP000270678"/>
    </source>
</evidence>
<sequence length="242" mass="26796">MNERRILLQAEQLSKNYGSRTVVNQIRLKVHEGELLAVIGPNGAGKSTTIEMLLGLRRPDQGSITYWRQDYLAQIGVQLQATPFFPSLSCIENLRLFAAFYKTKLDPEKGRSLLSLCGLQDVVDTEASRLSGGQQKRLAIAIATVHDPQLVFLDEPTSALDPRSRQEIHTVIRKLAEAGTAVVFTSHDMEEVQKLADRVTMISSGSIIAEGVPEELCEQYQVSHMNELYLKLTSKEAAAACL</sequence>
<dbReference type="KEGG" id="plut:EI981_15940"/>
<dbReference type="InterPro" id="IPR003439">
    <property type="entry name" value="ABC_transporter-like_ATP-bd"/>
</dbReference>
<accession>A0A3S9UZN7</accession>
<gene>
    <name evidence="6" type="ORF">EI981_15940</name>
</gene>
<dbReference type="Gene3D" id="3.40.50.300">
    <property type="entry name" value="P-loop containing nucleotide triphosphate hydrolases"/>
    <property type="match status" value="1"/>
</dbReference>
<dbReference type="AlphaFoldDB" id="A0A3S9UZN7"/>
<dbReference type="InterPro" id="IPR017871">
    <property type="entry name" value="ABC_transporter-like_CS"/>
</dbReference>
<keyword evidence="2" id="KW-0813">Transport</keyword>
<organism evidence="6 7">
    <name type="scientific">Paenibacillus lutimineralis</name>
    <dbReference type="NCBI Taxonomy" id="2707005"/>
    <lineage>
        <taxon>Bacteria</taxon>
        <taxon>Bacillati</taxon>
        <taxon>Bacillota</taxon>
        <taxon>Bacilli</taxon>
        <taxon>Bacillales</taxon>
        <taxon>Paenibacillaceae</taxon>
        <taxon>Paenibacillus</taxon>
    </lineage>
</organism>
<dbReference type="RefSeq" id="WP_126999755.1">
    <property type="nucleotide sequence ID" value="NZ_CP034346.1"/>
</dbReference>
<dbReference type="PANTHER" id="PTHR42711:SF5">
    <property type="entry name" value="ABC TRANSPORTER ATP-BINDING PROTEIN NATA"/>
    <property type="match status" value="1"/>
</dbReference>
<evidence type="ECO:0000313" key="6">
    <source>
        <dbReference type="EMBL" id="AZS15778.1"/>
    </source>
</evidence>
<keyword evidence="3" id="KW-0547">Nucleotide-binding</keyword>
<proteinExistence type="inferred from homology"/>
<reference evidence="7" key="1">
    <citation type="submission" date="2018-12" db="EMBL/GenBank/DDBJ databases">
        <title>Complete genome sequence of Paenibacillus sp. MBLB1234.</title>
        <authorList>
            <person name="Nam Y.-D."/>
            <person name="Kang J."/>
            <person name="Chung W.-H."/>
            <person name="Park Y.S."/>
        </authorList>
    </citation>
    <scope>NUCLEOTIDE SEQUENCE [LARGE SCALE GENOMIC DNA]</scope>
    <source>
        <strain evidence="7">MBLB1234</strain>
    </source>
</reference>
<dbReference type="InterPro" id="IPR027417">
    <property type="entry name" value="P-loop_NTPase"/>
</dbReference>
<protein>
    <submittedName>
        <fullName evidence="6">ABC transporter ATP-binding protein</fullName>
    </submittedName>
</protein>
<dbReference type="GO" id="GO:0005524">
    <property type="term" value="F:ATP binding"/>
    <property type="evidence" value="ECO:0007669"/>
    <property type="project" value="UniProtKB-KW"/>
</dbReference>
<dbReference type="InterPro" id="IPR003593">
    <property type="entry name" value="AAA+_ATPase"/>
</dbReference>
<dbReference type="PROSITE" id="PS00211">
    <property type="entry name" value="ABC_TRANSPORTER_1"/>
    <property type="match status" value="1"/>
</dbReference>
<evidence type="ECO:0000256" key="1">
    <source>
        <dbReference type="ARBA" id="ARBA00005417"/>
    </source>
</evidence>
<evidence type="ECO:0000256" key="2">
    <source>
        <dbReference type="ARBA" id="ARBA00022448"/>
    </source>
</evidence>
<dbReference type="SMART" id="SM00382">
    <property type="entry name" value="AAA"/>
    <property type="match status" value="1"/>
</dbReference>
<dbReference type="GO" id="GO:0016887">
    <property type="term" value="F:ATP hydrolysis activity"/>
    <property type="evidence" value="ECO:0007669"/>
    <property type="project" value="InterPro"/>
</dbReference>
<feature type="domain" description="ABC transporter" evidence="5">
    <location>
        <begin position="8"/>
        <end position="229"/>
    </location>
</feature>
<evidence type="ECO:0000256" key="3">
    <source>
        <dbReference type="ARBA" id="ARBA00022741"/>
    </source>
</evidence>
<dbReference type="EMBL" id="CP034346">
    <property type="protein sequence ID" value="AZS15778.1"/>
    <property type="molecule type" value="Genomic_DNA"/>
</dbReference>
<dbReference type="Proteomes" id="UP000270678">
    <property type="component" value="Chromosome"/>
</dbReference>
<dbReference type="PROSITE" id="PS50893">
    <property type="entry name" value="ABC_TRANSPORTER_2"/>
    <property type="match status" value="1"/>
</dbReference>
<dbReference type="PANTHER" id="PTHR42711">
    <property type="entry name" value="ABC TRANSPORTER ATP-BINDING PROTEIN"/>
    <property type="match status" value="1"/>
</dbReference>
<name>A0A3S9UZN7_9BACL</name>
<dbReference type="CDD" id="cd03230">
    <property type="entry name" value="ABC_DR_subfamily_A"/>
    <property type="match status" value="1"/>
</dbReference>